<feature type="transmembrane region" description="Helical" evidence="1">
    <location>
        <begin position="58"/>
        <end position="77"/>
    </location>
</feature>
<dbReference type="OrthoDB" id="4931641at2"/>
<feature type="transmembrane region" description="Helical" evidence="1">
    <location>
        <begin position="167"/>
        <end position="188"/>
    </location>
</feature>
<organism evidence="2 3">
    <name type="scientific">Arthrobacter nitrophenolicus</name>
    <dbReference type="NCBI Taxonomy" id="683150"/>
    <lineage>
        <taxon>Bacteria</taxon>
        <taxon>Bacillati</taxon>
        <taxon>Actinomycetota</taxon>
        <taxon>Actinomycetes</taxon>
        <taxon>Micrococcales</taxon>
        <taxon>Micrococcaceae</taxon>
        <taxon>Arthrobacter</taxon>
    </lineage>
</organism>
<accession>A0A4R5XQA4</accession>
<evidence type="ECO:0000313" key="2">
    <source>
        <dbReference type="EMBL" id="TDL33714.1"/>
    </source>
</evidence>
<keyword evidence="1" id="KW-1133">Transmembrane helix</keyword>
<comment type="caution">
    <text evidence="2">The sequence shown here is derived from an EMBL/GenBank/DDBJ whole genome shotgun (WGS) entry which is preliminary data.</text>
</comment>
<keyword evidence="1" id="KW-0812">Transmembrane</keyword>
<sequence>MKSANTSIVGGIVLMLVGVLWLLDRLGVVESAALLAPLVFAGAGVLFLSLFARRRENWWAAIPGSVFLGLAAVATATQFTGNSAAGAFLFLFMAGGFAAVYLRERGNWWALIPCGVMLTLALIVTIPQQLQGTPVAAVLFLGLAATFGALSLVPVRTADRVERMKWPLIPAAVLAVLGVIFALQSMAQLIPLDFAVPAVMILAGITLMVYAYFARHGRQHNIQGPSAG</sequence>
<dbReference type="AlphaFoldDB" id="A0A4R5XQA4"/>
<gene>
    <name evidence="2" type="ORF">E2R57_17575</name>
</gene>
<dbReference type="EMBL" id="SMZQ01000010">
    <property type="protein sequence ID" value="TDL33714.1"/>
    <property type="molecule type" value="Genomic_DNA"/>
</dbReference>
<feature type="transmembrane region" description="Helical" evidence="1">
    <location>
        <begin position="83"/>
        <end position="102"/>
    </location>
</feature>
<feature type="transmembrane region" description="Helical" evidence="1">
    <location>
        <begin position="7"/>
        <end position="23"/>
    </location>
</feature>
<dbReference type="RefSeq" id="WP_133351217.1">
    <property type="nucleotide sequence ID" value="NZ_SMZQ01000010.1"/>
</dbReference>
<name>A0A4R5XQA4_9MICC</name>
<reference evidence="2 3" key="1">
    <citation type="submission" date="2019-03" db="EMBL/GenBank/DDBJ databases">
        <title>Genome Sequencing and Assembly of Various Microbes Isolated from Partially Reclaimed Soil and Acid Mine Drainage (AMD) Site.</title>
        <authorList>
            <person name="Steinbock B."/>
            <person name="Bechtold R."/>
            <person name="Sevigny J.L."/>
            <person name="Thomas D."/>
            <person name="Cuthill L.R."/>
            <person name="Aveiro Johannsen E.J."/>
            <person name="Thomas K."/>
            <person name="Ghosh A."/>
        </authorList>
    </citation>
    <scope>NUCLEOTIDE SEQUENCE [LARGE SCALE GENOMIC DNA]</scope>
    <source>
        <strain evidence="2 3">S-A1</strain>
    </source>
</reference>
<feature type="transmembrane region" description="Helical" evidence="1">
    <location>
        <begin position="29"/>
        <end position="51"/>
    </location>
</feature>
<evidence type="ECO:0000256" key="1">
    <source>
        <dbReference type="SAM" id="Phobius"/>
    </source>
</evidence>
<proteinExistence type="predicted"/>
<protein>
    <submittedName>
        <fullName evidence="2">Uncharacterized protein</fullName>
    </submittedName>
</protein>
<keyword evidence="1" id="KW-0472">Membrane</keyword>
<feature type="transmembrane region" description="Helical" evidence="1">
    <location>
        <begin position="194"/>
        <end position="213"/>
    </location>
</feature>
<evidence type="ECO:0000313" key="3">
    <source>
        <dbReference type="Proteomes" id="UP000294621"/>
    </source>
</evidence>
<feature type="transmembrane region" description="Helical" evidence="1">
    <location>
        <begin position="136"/>
        <end position="155"/>
    </location>
</feature>
<feature type="transmembrane region" description="Helical" evidence="1">
    <location>
        <begin position="109"/>
        <end position="130"/>
    </location>
</feature>
<dbReference type="Proteomes" id="UP000294621">
    <property type="component" value="Unassembled WGS sequence"/>
</dbReference>